<evidence type="ECO:0000256" key="4">
    <source>
        <dbReference type="ARBA" id="ARBA00022692"/>
    </source>
</evidence>
<evidence type="ECO:0000256" key="5">
    <source>
        <dbReference type="ARBA" id="ARBA00022989"/>
    </source>
</evidence>
<keyword evidence="5 10" id="KW-1133">Transmembrane helix</keyword>
<dbReference type="GO" id="GO:0098719">
    <property type="term" value="P:sodium ion import across plasma membrane"/>
    <property type="evidence" value="ECO:0007669"/>
    <property type="project" value="TreeGrafter"/>
</dbReference>
<reference evidence="12" key="1">
    <citation type="journal article" date="2019" name="bioRxiv">
        <title>The Genome of the Zebra Mussel, Dreissena polymorpha: A Resource for Invasive Species Research.</title>
        <authorList>
            <person name="McCartney M.A."/>
            <person name="Auch B."/>
            <person name="Kono T."/>
            <person name="Mallez S."/>
            <person name="Zhang Y."/>
            <person name="Obille A."/>
            <person name="Becker A."/>
            <person name="Abrahante J.E."/>
            <person name="Garbe J."/>
            <person name="Badalamenti J.P."/>
            <person name="Herman A."/>
            <person name="Mangelson H."/>
            <person name="Liachko I."/>
            <person name="Sullivan S."/>
            <person name="Sone E.D."/>
            <person name="Koren S."/>
            <person name="Silverstein K.A.T."/>
            <person name="Beckman K.B."/>
            <person name="Gohl D.M."/>
        </authorList>
    </citation>
    <scope>NUCLEOTIDE SEQUENCE</scope>
    <source>
        <strain evidence="12">Duluth1</strain>
        <tissue evidence="12">Whole animal</tissue>
    </source>
</reference>
<dbReference type="PANTHER" id="PTHR10110">
    <property type="entry name" value="SODIUM/HYDROGEN EXCHANGER"/>
    <property type="match status" value="1"/>
</dbReference>
<protein>
    <recommendedName>
        <fullName evidence="11">Cation/H+ exchanger transmembrane domain-containing protein</fullName>
    </recommendedName>
</protein>
<dbReference type="GO" id="GO:0015385">
    <property type="term" value="F:sodium:proton antiporter activity"/>
    <property type="evidence" value="ECO:0007669"/>
    <property type="project" value="InterPro"/>
</dbReference>
<feature type="transmembrane region" description="Helical" evidence="10">
    <location>
        <begin position="33"/>
        <end position="50"/>
    </location>
</feature>
<accession>A0A9D4MK77</accession>
<dbReference type="EMBL" id="JAIWYP010000001">
    <property type="protein sequence ID" value="KAH3877179.1"/>
    <property type="molecule type" value="Genomic_DNA"/>
</dbReference>
<dbReference type="Pfam" id="PF00999">
    <property type="entry name" value="Na_H_Exchanger"/>
    <property type="match status" value="1"/>
</dbReference>
<keyword evidence="6" id="KW-0915">Sodium</keyword>
<evidence type="ECO:0000256" key="8">
    <source>
        <dbReference type="ARBA" id="ARBA00023136"/>
    </source>
</evidence>
<dbReference type="GO" id="GO:0051453">
    <property type="term" value="P:regulation of intracellular pH"/>
    <property type="evidence" value="ECO:0007669"/>
    <property type="project" value="TreeGrafter"/>
</dbReference>
<evidence type="ECO:0000259" key="11">
    <source>
        <dbReference type="Pfam" id="PF00999"/>
    </source>
</evidence>
<dbReference type="PANTHER" id="PTHR10110:SF86">
    <property type="entry name" value="SODIUM_HYDROGEN EXCHANGER 7"/>
    <property type="match status" value="1"/>
</dbReference>
<evidence type="ECO:0000256" key="1">
    <source>
        <dbReference type="ARBA" id="ARBA00004651"/>
    </source>
</evidence>
<keyword evidence="4 10" id="KW-0812">Transmembrane</keyword>
<dbReference type="GO" id="GO:0015386">
    <property type="term" value="F:potassium:proton antiporter activity"/>
    <property type="evidence" value="ECO:0007669"/>
    <property type="project" value="TreeGrafter"/>
</dbReference>
<dbReference type="AlphaFoldDB" id="A0A9D4MK77"/>
<keyword evidence="3" id="KW-1003">Cell membrane</keyword>
<evidence type="ECO:0000256" key="7">
    <source>
        <dbReference type="ARBA" id="ARBA00023065"/>
    </source>
</evidence>
<evidence type="ECO:0000313" key="12">
    <source>
        <dbReference type="EMBL" id="KAH3877179.1"/>
    </source>
</evidence>
<evidence type="ECO:0000256" key="2">
    <source>
        <dbReference type="ARBA" id="ARBA00022448"/>
    </source>
</evidence>
<keyword evidence="8 10" id="KW-0472">Membrane</keyword>
<feature type="domain" description="Cation/H+ exchanger transmembrane" evidence="11">
    <location>
        <begin position="25"/>
        <end position="118"/>
    </location>
</feature>
<dbReference type="GO" id="GO:0005886">
    <property type="term" value="C:plasma membrane"/>
    <property type="evidence" value="ECO:0007669"/>
    <property type="project" value="UniProtKB-SubCell"/>
</dbReference>
<gene>
    <name evidence="12" type="ORF">DPMN_001038</name>
</gene>
<keyword evidence="2" id="KW-0813">Transport</keyword>
<dbReference type="InterPro" id="IPR006153">
    <property type="entry name" value="Cation/H_exchanger_TM"/>
</dbReference>
<dbReference type="InterPro" id="IPR018422">
    <property type="entry name" value="Cation/H_exchanger_CPA1"/>
</dbReference>
<comment type="subcellular location">
    <subcellularLocation>
        <location evidence="1">Cell membrane</location>
        <topology evidence="1">Multi-pass membrane protein</topology>
    </subcellularLocation>
</comment>
<keyword evidence="13" id="KW-1185">Reference proteome</keyword>
<keyword evidence="7" id="KW-0406">Ion transport</keyword>
<organism evidence="12 13">
    <name type="scientific">Dreissena polymorpha</name>
    <name type="common">Zebra mussel</name>
    <name type="synonym">Mytilus polymorpha</name>
    <dbReference type="NCBI Taxonomy" id="45954"/>
    <lineage>
        <taxon>Eukaryota</taxon>
        <taxon>Metazoa</taxon>
        <taxon>Spiralia</taxon>
        <taxon>Lophotrochozoa</taxon>
        <taxon>Mollusca</taxon>
        <taxon>Bivalvia</taxon>
        <taxon>Autobranchia</taxon>
        <taxon>Heteroconchia</taxon>
        <taxon>Euheterodonta</taxon>
        <taxon>Imparidentia</taxon>
        <taxon>Neoheterodontei</taxon>
        <taxon>Myida</taxon>
        <taxon>Dreissenoidea</taxon>
        <taxon>Dreissenidae</taxon>
        <taxon>Dreissena</taxon>
    </lineage>
</organism>
<name>A0A9D4MK77_DREPO</name>
<evidence type="ECO:0000256" key="10">
    <source>
        <dbReference type="SAM" id="Phobius"/>
    </source>
</evidence>
<dbReference type="Proteomes" id="UP000828390">
    <property type="component" value="Unassembled WGS sequence"/>
</dbReference>
<feature type="non-terminal residue" evidence="12">
    <location>
        <position position="1"/>
    </location>
</feature>
<feature type="transmembrane region" description="Helical" evidence="10">
    <location>
        <begin position="62"/>
        <end position="87"/>
    </location>
</feature>
<evidence type="ECO:0000256" key="3">
    <source>
        <dbReference type="ARBA" id="ARBA00022475"/>
    </source>
</evidence>
<evidence type="ECO:0000256" key="9">
    <source>
        <dbReference type="ARBA" id="ARBA00023201"/>
    </source>
</evidence>
<proteinExistence type="predicted"/>
<reference evidence="12" key="2">
    <citation type="submission" date="2020-11" db="EMBL/GenBank/DDBJ databases">
        <authorList>
            <person name="McCartney M.A."/>
            <person name="Auch B."/>
            <person name="Kono T."/>
            <person name="Mallez S."/>
            <person name="Becker A."/>
            <person name="Gohl D.M."/>
            <person name="Silverstein K.A.T."/>
            <person name="Koren S."/>
            <person name="Bechman K.B."/>
            <person name="Herman A."/>
            <person name="Abrahante J.E."/>
            <person name="Garbe J."/>
        </authorList>
    </citation>
    <scope>NUCLEOTIDE SEQUENCE</scope>
    <source>
        <strain evidence="12">Duluth1</strain>
        <tissue evidence="12">Whole animal</tissue>
    </source>
</reference>
<evidence type="ECO:0000256" key="6">
    <source>
        <dbReference type="ARBA" id="ARBA00023053"/>
    </source>
</evidence>
<comment type="caution">
    <text evidence="12">The sequence shown here is derived from an EMBL/GenBank/DDBJ whole genome shotgun (WGS) entry which is preliminary data.</text>
</comment>
<keyword evidence="9" id="KW-0739">Sodium transport</keyword>
<sequence>MLMPRIMNLHRNIDHDWQMTPIDFQVTRFWETLAYLANTLIFIIVGMVISEKAIFEIHGIDWFYMFSLYFGCFVIRGLVIAMFSPILRHTGYGLTWREGTVMTWGGLRGAVSLALALQVAHHDKIDQDHFGLR</sequence>
<evidence type="ECO:0000313" key="13">
    <source>
        <dbReference type="Proteomes" id="UP000828390"/>
    </source>
</evidence>